<evidence type="ECO:0000313" key="3">
    <source>
        <dbReference type="Proteomes" id="UP000481153"/>
    </source>
</evidence>
<evidence type="ECO:0000313" key="2">
    <source>
        <dbReference type="EMBL" id="KAF0725508.1"/>
    </source>
</evidence>
<organism evidence="2 3">
    <name type="scientific">Aphanomyces euteiches</name>
    <dbReference type="NCBI Taxonomy" id="100861"/>
    <lineage>
        <taxon>Eukaryota</taxon>
        <taxon>Sar</taxon>
        <taxon>Stramenopiles</taxon>
        <taxon>Oomycota</taxon>
        <taxon>Saprolegniomycetes</taxon>
        <taxon>Saprolegniales</taxon>
        <taxon>Verrucalvaceae</taxon>
        <taxon>Aphanomyces</taxon>
    </lineage>
</organism>
<evidence type="ECO:0000256" key="1">
    <source>
        <dbReference type="SAM" id="MobiDB-lite"/>
    </source>
</evidence>
<gene>
    <name evidence="2" type="ORF">Ae201684_016021</name>
</gene>
<feature type="region of interest" description="Disordered" evidence="1">
    <location>
        <begin position="124"/>
        <end position="143"/>
    </location>
</feature>
<accession>A0A6G0WG09</accession>
<reference evidence="2 3" key="1">
    <citation type="submission" date="2019-07" db="EMBL/GenBank/DDBJ databases">
        <title>Genomics analysis of Aphanomyces spp. identifies a new class of oomycete effector associated with host adaptation.</title>
        <authorList>
            <person name="Gaulin E."/>
        </authorList>
    </citation>
    <scope>NUCLEOTIDE SEQUENCE [LARGE SCALE GENOMIC DNA]</scope>
    <source>
        <strain evidence="2 3">ATCC 201684</strain>
    </source>
</reference>
<sequence>MSSSPLATSIVDSAITNHNLSTAEELLAELNPHASVSSNEDPRAPLREEPVPSHPWVQNIPSTMNGHSLASNATCRNFGSVAASEHDDHQRPNDVVTRADMLALFRAQSENLIALIQRSRKHSLDDEFDYPDDPDDEHPPIGRRVEGNQVQILPVESLPTFKGDSEGRDAAGAWLQRFEETAVSCGWTDVETKRRFRLHVARPVQDWFAQLDPRYKVKWNTIRSRFVKECVQSPIPNEEIYYTMKQRPGESNKAYLFRFNAAARKINLDYVGNRRNLRLHIKRYARALVDKTFGATLLPIGFQSMMELEEHLDTQRENEAMKAFEHGIKESASPPIPRTKGKVAYLESDSSMDLTEALRAEIYALGRGPLKRELCQECGEEHYKPDGKCWTNTTCSLCQRKGHPDSNCFKACAMCKTPSYVPHLKTDFCPRQAQMTKLKDHLESLGIDDVNDLLDCLKV</sequence>
<keyword evidence="3" id="KW-1185">Reference proteome</keyword>
<comment type="caution">
    <text evidence="2">The sequence shown here is derived from an EMBL/GenBank/DDBJ whole genome shotgun (WGS) entry which is preliminary data.</text>
</comment>
<name>A0A6G0WG09_9STRA</name>
<dbReference type="Proteomes" id="UP000481153">
    <property type="component" value="Unassembled WGS sequence"/>
</dbReference>
<proteinExistence type="predicted"/>
<dbReference type="VEuPathDB" id="FungiDB:AeMF1_020738"/>
<dbReference type="AlphaFoldDB" id="A0A6G0WG09"/>
<protein>
    <recommendedName>
        <fullName evidence="4">Retrotransposon gag domain-containing protein</fullName>
    </recommendedName>
</protein>
<dbReference type="EMBL" id="VJMJ01000240">
    <property type="protein sequence ID" value="KAF0725508.1"/>
    <property type="molecule type" value="Genomic_DNA"/>
</dbReference>
<evidence type="ECO:0008006" key="4">
    <source>
        <dbReference type="Google" id="ProtNLM"/>
    </source>
</evidence>
<feature type="compositionally biased region" description="Acidic residues" evidence="1">
    <location>
        <begin position="126"/>
        <end position="136"/>
    </location>
</feature>